<sequence length="67" mass="7229">MSGKPTEMPRRAVTVTAHERKTGRNGARAVTVTAHERKTGVNAGKSGNGYRSLQKQHAGQAQMVRIT</sequence>
<dbReference type="AlphaFoldDB" id="A0A328TXJ3"/>
<keyword evidence="3" id="KW-1185">Reference proteome</keyword>
<evidence type="ECO:0000256" key="1">
    <source>
        <dbReference type="SAM" id="MobiDB-lite"/>
    </source>
</evidence>
<proteinExistence type="predicted"/>
<feature type="region of interest" description="Disordered" evidence="1">
    <location>
        <begin position="1"/>
        <end position="67"/>
    </location>
</feature>
<evidence type="ECO:0000313" key="3">
    <source>
        <dbReference type="Proteomes" id="UP000249260"/>
    </source>
</evidence>
<protein>
    <submittedName>
        <fullName evidence="2">Uncharacterized protein</fullName>
    </submittedName>
</protein>
<dbReference type="EMBL" id="QLUW01000004">
    <property type="protein sequence ID" value="RAP74412.1"/>
    <property type="molecule type" value="Genomic_DNA"/>
</dbReference>
<name>A0A328TXJ3_9BACL</name>
<feature type="compositionally biased region" description="Polar residues" evidence="1">
    <location>
        <begin position="49"/>
        <end position="59"/>
    </location>
</feature>
<comment type="caution">
    <text evidence="2">The sequence shown here is derived from an EMBL/GenBank/DDBJ whole genome shotgun (WGS) entry which is preliminary data.</text>
</comment>
<reference evidence="2 3" key="1">
    <citation type="submission" date="2018-06" db="EMBL/GenBank/DDBJ databases">
        <title>Paenibacillus montanisoli sp. nov., isolated from mountain area soil.</title>
        <authorList>
            <person name="Wu M."/>
        </authorList>
    </citation>
    <scope>NUCLEOTIDE SEQUENCE [LARGE SCALE GENOMIC DNA]</scope>
    <source>
        <strain evidence="2 3">RA17</strain>
    </source>
</reference>
<evidence type="ECO:0000313" key="2">
    <source>
        <dbReference type="EMBL" id="RAP74412.1"/>
    </source>
</evidence>
<organism evidence="2 3">
    <name type="scientific">Paenibacillus montanisoli</name>
    <dbReference type="NCBI Taxonomy" id="2081970"/>
    <lineage>
        <taxon>Bacteria</taxon>
        <taxon>Bacillati</taxon>
        <taxon>Bacillota</taxon>
        <taxon>Bacilli</taxon>
        <taxon>Bacillales</taxon>
        <taxon>Paenibacillaceae</taxon>
        <taxon>Paenibacillus</taxon>
    </lineage>
</organism>
<dbReference type="Proteomes" id="UP000249260">
    <property type="component" value="Unassembled WGS sequence"/>
</dbReference>
<dbReference type="RefSeq" id="WP_112884201.1">
    <property type="nucleotide sequence ID" value="NZ_QLUW01000004.1"/>
</dbReference>
<accession>A0A328TXJ3</accession>
<gene>
    <name evidence="2" type="ORF">DL346_20250</name>
</gene>